<reference evidence="2 3" key="1">
    <citation type="journal article" date="2016" name="Mol. Biol. Evol.">
        <title>Comparative Genomics of Early-Diverging Mushroom-Forming Fungi Provides Insights into the Origins of Lignocellulose Decay Capabilities.</title>
        <authorList>
            <person name="Nagy L.G."/>
            <person name="Riley R."/>
            <person name="Tritt A."/>
            <person name="Adam C."/>
            <person name="Daum C."/>
            <person name="Floudas D."/>
            <person name="Sun H."/>
            <person name="Yadav J.S."/>
            <person name="Pangilinan J."/>
            <person name="Larsson K.H."/>
            <person name="Matsuura K."/>
            <person name="Barry K."/>
            <person name="Labutti K."/>
            <person name="Kuo R."/>
            <person name="Ohm R.A."/>
            <person name="Bhattacharya S.S."/>
            <person name="Shirouzu T."/>
            <person name="Yoshinaga Y."/>
            <person name="Martin F.M."/>
            <person name="Grigoriev I.V."/>
            <person name="Hibbett D.S."/>
        </authorList>
    </citation>
    <scope>NUCLEOTIDE SEQUENCE [LARGE SCALE GENOMIC DNA]</scope>
    <source>
        <strain evidence="2 3">HHB12029</strain>
    </source>
</reference>
<dbReference type="AlphaFoldDB" id="A0A166AJQ5"/>
<evidence type="ECO:0000256" key="1">
    <source>
        <dbReference type="SAM" id="MobiDB-lite"/>
    </source>
</evidence>
<accession>A0A166AJQ5</accession>
<dbReference type="EMBL" id="KV426006">
    <property type="protein sequence ID" value="KZV92559.1"/>
    <property type="molecule type" value="Genomic_DNA"/>
</dbReference>
<proteinExistence type="predicted"/>
<feature type="region of interest" description="Disordered" evidence="1">
    <location>
        <begin position="1"/>
        <end position="23"/>
    </location>
</feature>
<evidence type="ECO:0000313" key="3">
    <source>
        <dbReference type="Proteomes" id="UP000077266"/>
    </source>
</evidence>
<name>A0A166AJQ5_EXIGL</name>
<sequence length="400" mass="43701">MSGTSQAPAESAHVLNVRRPRKGESKEVVDEAVKAIEAHMNSYNFHLSPNPEVKFTLDGLHNRILLTTDEHRMWDYYAGFALVPSLGSLGAITGALEVTNAFWNAKCHSLTPAEPTPRRTFDEETLSKFKSVTWTVLLLLPHEFLPPGELRGFAKVRDPFDGKSTFRVVHTHPTDPSYPYLLDETNENVPAHAVITCRNENDTVSLFALISNAYAKLEPASRRKGVHPVVTGYFDSIHKVMEHIFYQPQRLAPVPALASSDIAMDLGADIDSATPTAVSSFLSLSGGVESSAAHPPSPPGGVSEWLDGVSPDFMPELLSPEPLEQSVTADGLTKTELDMLLTRSVDAGVTSQERVQAMMLLMFGADDDADSVSDHEPDDITSVYDDDDDNIKDTASDRSL</sequence>
<dbReference type="OrthoDB" id="3322261at2759"/>
<gene>
    <name evidence="2" type="ORF">EXIGLDRAFT_836356</name>
</gene>
<feature type="region of interest" description="Disordered" evidence="1">
    <location>
        <begin position="367"/>
        <end position="400"/>
    </location>
</feature>
<feature type="compositionally biased region" description="Acidic residues" evidence="1">
    <location>
        <begin position="367"/>
        <end position="390"/>
    </location>
</feature>
<protein>
    <submittedName>
        <fullName evidence="2">Uncharacterized protein</fullName>
    </submittedName>
</protein>
<evidence type="ECO:0000313" key="2">
    <source>
        <dbReference type="EMBL" id="KZV92559.1"/>
    </source>
</evidence>
<feature type="compositionally biased region" description="Basic and acidic residues" evidence="1">
    <location>
        <begin position="391"/>
        <end position="400"/>
    </location>
</feature>
<organism evidence="2 3">
    <name type="scientific">Exidia glandulosa HHB12029</name>
    <dbReference type="NCBI Taxonomy" id="1314781"/>
    <lineage>
        <taxon>Eukaryota</taxon>
        <taxon>Fungi</taxon>
        <taxon>Dikarya</taxon>
        <taxon>Basidiomycota</taxon>
        <taxon>Agaricomycotina</taxon>
        <taxon>Agaricomycetes</taxon>
        <taxon>Auriculariales</taxon>
        <taxon>Exidiaceae</taxon>
        <taxon>Exidia</taxon>
    </lineage>
</organism>
<keyword evidence="3" id="KW-1185">Reference proteome</keyword>
<dbReference type="Proteomes" id="UP000077266">
    <property type="component" value="Unassembled WGS sequence"/>
</dbReference>
<dbReference type="InParanoid" id="A0A166AJQ5"/>